<keyword evidence="2" id="KW-1185">Reference proteome</keyword>
<evidence type="ECO:0000313" key="2">
    <source>
        <dbReference type="Proteomes" id="UP000198211"/>
    </source>
</evidence>
<evidence type="ECO:0000313" key="1">
    <source>
        <dbReference type="EMBL" id="OWZ13603.1"/>
    </source>
</evidence>
<sequence length="206" mass="23184">MGIVKTATVEYPKDYFSKWCDSKPSRGSFTVLSSTSDLGNEMYAMCWADKKPKSIIANRGTTLPAWYGRKTVRYEKRIPRPHMIELFFIRDTDHVSFCDFTSQLAHQLIFNSRPCARTRRSPTNTANGEDQEGETAHSIKALIDLPQYATARAQGKRAQRQCKHFNKKASYNCEDCSDIENGVIYSICGSGAGRNCLSSHFSVTST</sequence>
<organism evidence="1 2">
    <name type="scientific">Phytophthora megakarya</name>
    <dbReference type="NCBI Taxonomy" id="4795"/>
    <lineage>
        <taxon>Eukaryota</taxon>
        <taxon>Sar</taxon>
        <taxon>Stramenopiles</taxon>
        <taxon>Oomycota</taxon>
        <taxon>Peronosporomycetes</taxon>
        <taxon>Peronosporales</taxon>
        <taxon>Peronosporaceae</taxon>
        <taxon>Phytophthora</taxon>
    </lineage>
</organism>
<proteinExistence type="predicted"/>
<dbReference type="AlphaFoldDB" id="A0A225W7A3"/>
<comment type="caution">
    <text evidence="1">The sequence shown here is derived from an EMBL/GenBank/DDBJ whole genome shotgun (WGS) entry which is preliminary data.</text>
</comment>
<dbReference type="EMBL" id="NBNE01001539">
    <property type="protein sequence ID" value="OWZ13603.1"/>
    <property type="molecule type" value="Genomic_DNA"/>
</dbReference>
<reference evidence="2" key="1">
    <citation type="submission" date="2017-03" db="EMBL/GenBank/DDBJ databases">
        <title>Phytopthora megakarya and P. palmivora, two closely related causual agents of cacao black pod achieved similar genome size and gene model numbers by different mechanisms.</title>
        <authorList>
            <person name="Ali S."/>
            <person name="Shao J."/>
            <person name="Larry D.J."/>
            <person name="Kronmiller B."/>
            <person name="Shen D."/>
            <person name="Strem M.D."/>
            <person name="Melnick R.L."/>
            <person name="Guiltinan M.J."/>
            <person name="Tyler B.M."/>
            <person name="Meinhardt L.W."/>
            <person name="Bailey B.A."/>
        </authorList>
    </citation>
    <scope>NUCLEOTIDE SEQUENCE [LARGE SCALE GENOMIC DNA]</scope>
    <source>
        <strain evidence="2">zdho120</strain>
    </source>
</reference>
<dbReference type="OrthoDB" id="88674at2759"/>
<gene>
    <name evidence="1" type="ORF">PHMEG_00013047</name>
</gene>
<name>A0A225W7A3_9STRA</name>
<dbReference type="Proteomes" id="UP000198211">
    <property type="component" value="Unassembled WGS sequence"/>
</dbReference>
<protein>
    <recommendedName>
        <fullName evidence="3">PiggyBac transposable element-derived protein domain-containing protein</fullName>
    </recommendedName>
</protein>
<accession>A0A225W7A3</accession>
<evidence type="ECO:0008006" key="3">
    <source>
        <dbReference type="Google" id="ProtNLM"/>
    </source>
</evidence>